<protein>
    <submittedName>
        <fullName evidence="1">Uncharacterized protein</fullName>
    </submittedName>
</protein>
<accession>A0AAU7LDM5</accession>
<sequence length="48" mass="5095">MSAVRPGDVKGQVPPVASLHGITMLKFIEALLDILAPILSVLDRNGKL</sequence>
<proteinExistence type="predicted"/>
<reference evidence="1" key="1">
    <citation type="submission" date="2024-05" db="EMBL/GenBank/DDBJ databases">
        <title>Transcriptome analysis of the degradation process of organic nitrogen by two heterotrophic nitrifying and aerobic denitrifying bacteria, Achromobacter sp. HNDS-1 and Enterobacter sp. HNDS-6.</title>
        <authorList>
            <person name="Huang Y."/>
        </authorList>
    </citation>
    <scope>NUCLEOTIDE SEQUENCE</scope>
    <source>
        <strain evidence="1">HNDS-1</strain>
    </source>
</reference>
<dbReference type="EMBL" id="CP157584">
    <property type="protein sequence ID" value="XBP00004.1"/>
    <property type="molecule type" value="Genomic_DNA"/>
</dbReference>
<name>A0AAU7LDM5_9BURK</name>
<organism evidence="1">
    <name type="scientific">Achromobacter sp. HNDS-1</name>
    <dbReference type="NCBI Taxonomy" id="3151598"/>
    <lineage>
        <taxon>Bacteria</taxon>
        <taxon>Pseudomonadati</taxon>
        <taxon>Pseudomonadota</taxon>
        <taxon>Betaproteobacteria</taxon>
        <taxon>Burkholderiales</taxon>
        <taxon>Alcaligenaceae</taxon>
        <taxon>Achromobacter</taxon>
    </lineage>
</organism>
<dbReference type="AlphaFoldDB" id="A0AAU7LDM5"/>
<evidence type="ECO:0000313" key="1">
    <source>
        <dbReference type="EMBL" id="XBP00004.1"/>
    </source>
</evidence>
<dbReference type="RefSeq" id="WP_278992660.1">
    <property type="nucleotide sequence ID" value="NZ_CP157584.1"/>
</dbReference>
<dbReference type="KEGG" id="achh:ABFG95_05875"/>
<gene>
    <name evidence="1" type="ORF">ABFG95_05875</name>
</gene>